<evidence type="ECO:0000313" key="2">
    <source>
        <dbReference type="Proteomes" id="UP001179647"/>
    </source>
</evidence>
<dbReference type="InterPro" id="IPR021380">
    <property type="entry name" value="DUF3013"/>
</dbReference>
<dbReference type="AlphaFoldDB" id="A0AAF0I987"/>
<protein>
    <submittedName>
        <fullName evidence="1">DUF3013 family protein</fullName>
    </submittedName>
</protein>
<reference evidence="1" key="1">
    <citation type="submission" date="2022-10" db="EMBL/GenBank/DDBJ databases">
        <title>Vagococcus sp. isolated from poultry meat.</title>
        <authorList>
            <person name="Johansson P."/>
            <person name="Bjorkroth J."/>
        </authorList>
    </citation>
    <scope>NUCLEOTIDE SEQUENCE</scope>
    <source>
        <strain evidence="1">STAA11</strain>
    </source>
</reference>
<dbReference type="Gene3D" id="3.40.50.11250">
    <property type="entry name" value="Protein of unknown function DUF3013"/>
    <property type="match status" value="1"/>
</dbReference>
<evidence type="ECO:0000313" key="1">
    <source>
        <dbReference type="EMBL" id="WEG73217.1"/>
    </source>
</evidence>
<dbReference type="RefSeq" id="WP_275469020.1">
    <property type="nucleotide sequence ID" value="NZ_CP110232.1"/>
</dbReference>
<dbReference type="EMBL" id="CP110232">
    <property type="protein sequence ID" value="WEG73217.1"/>
    <property type="molecule type" value="Genomic_DNA"/>
</dbReference>
<dbReference type="Proteomes" id="UP001179647">
    <property type="component" value="Chromosome"/>
</dbReference>
<accession>A0AAF0I987</accession>
<dbReference type="KEGG" id="vie:OL234_09670"/>
<proteinExistence type="predicted"/>
<sequence>MKKENMLTYLEQQLEKKLGNYDFAIDWHTKSHTVEVIVVLYAQNQAEQAIEDTVGTQTEEEVIEFEDSLLLFDPSKSTPPTDDYLAILPFEGKKGLPKHTITAIATYLNDVLTEGESDLMDFLADDEAEIFELNWQAEAFEKILAATKESTDYVAYPKY</sequence>
<keyword evidence="2" id="KW-1185">Reference proteome</keyword>
<name>A0AAF0I987_9ENTE</name>
<dbReference type="Pfam" id="PF11217">
    <property type="entry name" value="DUF3013"/>
    <property type="match status" value="1"/>
</dbReference>
<gene>
    <name evidence="1" type="ORF">OL234_09670</name>
</gene>
<organism evidence="1 2">
    <name type="scientific">Vagococcus intermedius</name>
    <dbReference type="NCBI Taxonomy" id="2991418"/>
    <lineage>
        <taxon>Bacteria</taxon>
        <taxon>Bacillati</taxon>
        <taxon>Bacillota</taxon>
        <taxon>Bacilli</taxon>
        <taxon>Lactobacillales</taxon>
        <taxon>Enterococcaceae</taxon>
        <taxon>Vagococcus</taxon>
    </lineage>
</organism>